<proteinExistence type="predicted"/>
<dbReference type="EMBL" id="CP159925">
    <property type="protein sequence ID" value="XCO75802.1"/>
    <property type="molecule type" value="Genomic_DNA"/>
</dbReference>
<evidence type="ECO:0008006" key="2">
    <source>
        <dbReference type="Google" id="ProtNLM"/>
    </source>
</evidence>
<evidence type="ECO:0000313" key="1">
    <source>
        <dbReference type="EMBL" id="XCO75802.1"/>
    </source>
</evidence>
<reference evidence="1" key="1">
    <citation type="submission" date="2024-06" db="EMBL/GenBank/DDBJ databases">
        <authorList>
            <person name="Li S."/>
        </authorList>
    </citation>
    <scope>NUCLEOTIDE SEQUENCE</scope>
    <source>
        <strain evidence="1">SR10</strain>
    </source>
</reference>
<sequence>MAWIRSIRFAHGPSRCRLGTADWLRPAWRAICLAAAVAICAPAAATVVLPEFPSDQDYADCPGGRAWSDAAAARAQRAQVRREARAEPRDPELRTALLQWSGGASATELMSQASMADYNQSLRKAFGHPDTDEVRAERAQAQAKAMQMREFLRRDPLPGLAEVGEDGLEVLWYGITAVRDDAAFQREAGERFLRAELASPGAPAYYLHGVAERIDRALIDDGQPQRYGTAHEYRDGKRVVRTPSDDEAAMEARRARLGLMPAALETCLRQRLDNPYGWLPDL</sequence>
<dbReference type="AlphaFoldDB" id="A0AAU8MRR2"/>
<accession>A0AAU8MRR2</accession>
<protein>
    <recommendedName>
        <fullName evidence="2">Lipoprotein</fullName>
    </recommendedName>
</protein>
<gene>
    <name evidence="1" type="ORF">ABU614_03135</name>
</gene>
<organism evidence="1">
    <name type="scientific">Lysobacter firmicutimachus</name>
    <dbReference type="NCBI Taxonomy" id="1792846"/>
    <lineage>
        <taxon>Bacteria</taxon>
        <taxon>Pseudomonadati</taxon>
        <taxon>Pseudomonadota</taxon>
        <taxon>Gammaproteobacteria</taxon>
        <taxon>Lysobacterales</taxon>
        <taxon>Lysobacteraceae</taxon>
        <taxon>Lysobacter</taxon>
    </lineage>
</organism>
<dbReference type="RefSeq" id="WP_363799011.1">
    <property type="nucleotide sequence ID" value="NZ_CP159925.1"/>
</dbReference>
<name>A0AAU8MRR2_9GAMM</name>